<dbReference type="AlphaFoldDB" id="A0A6I6CSZ4"/>
<dbReference type="InterPro" id="IPR011925">
    <property type="entry name" value="LolCE_TM"/>
</dbReference>
<feature type="transmembrane region" description="Helical" evidence="8">
    <location>
        <begin position="381"/>
        <end position="401"/>
    </location>
</feature>
<feature type="domain" description="ABC3 transporter permease C-terminal" evidence="9">
    <location>
        <begin position="275"/>
        <end position="408"/>
    </location>
</feature>
<dbReference type="Pfam" id="PF02687">
    <property type="entry name" value="FtsX"/>
    <property type="match status" value="1"/>
</dbReference>
<evidence type="ECO:0000259" key="9">
    <source>
        <dbReference type="Pfam" id="PF02687"/>
    </source>
</evidence>
<keyword evidence="12" id="KW-1185">Reference proteome</keyword>
<evidence type="ECO:0000313" key="11">
    <source>
        <dbReference type="EMBL" id="QGT77566.1"/>
    </source>
</evidence>
<evidence type="ECO:0000313" key="12">
    <source>
        <dbReference type="Proteomes" id="UP000427716"/>
    </source>
</evidence>
<evidence type="ECO:0000256" key="5">
    <source>
        <dbReference type="ARBA" id="ARBA00022692"/>
    </source>
</evidence>
<name>A0A6I6CSZ4_9GAMM</name>
<evidence type="ECO:0000256" key="2">
    <source>
        <dbReference type="ARBA" id="ARBA00005236"/>
    </source>
</evidence>
<keyword evidence="7 8" id="KW-0472">Membrane</keyword>
<keyword evidence="3" id="KW-0813">Transport</keyword>
<dbReference type="NCBIfam" id="TIGR02212">
    <property type="entry name" value="lolCE"/>
    <property type="match status" value="1"/>
</dbReference>
<dbReference type="GO" id="GO:0044874">
    <property type="term" value="P:lipoprotein localization to outer membrane"/>
    <property type="evidence" value="ECO:0007669"/>
    <property type="project" value="TreeGrafter"/>
</dbReference>
<organism evidence="11 12">
    <name type="scientific">Guyparkeria halophila</name>
    <dbReference type="NCBI Taxonomy" id="47960"/>
    <lineage>
        <taxon>Bacteria</taxon>
        <taxon>Pseudomonadati</taxon>
        <taxon>Pseudomonadota</taxon>
        <taxon>Gammaproteobacteria</taxon>
        <taxon>Chromatiales</taxon>
        <taxon>Thioalkalibacteraceae</taxon>
        <taxon>Guyparkeria</taxon>
    </lineage>
</organism>
<feature type="domain" description="MacB-like periplasmic core" evidence="10">
    <location>
        <begin position="27"/>
        <end position="244"/>
    </location>
</feature>
<evidence type="ECO:0000256" key="3">
    <source>
        <dbReference type="ARBA" id="ARBA00022448"/>
    </source>
</evidence>
<keyword evidence="11" id="KW-0449">Lipoprotein</keyword>
<sequence length="415" mass="44923">MRRTFEWMIGLRYTRAKRRNRFVSFISATSIIGITLGVTALIVVISVMNGFQDELRERILGMTAHVTVSERGEALGDWPSVAERIERHPSVQAVAPYVQAEGMLSAASEVSGAIIRGIDPAREAPVTDIGAHIKEGELAALEAGEFGIVLGSALARSLGVEVGDRLMLISADVAVTPVGGMLRQRRFTVVGLFEVGMYEYDRGTAMIHLADAQALFRTGHGVSGLRLKLDDIFGAPAVARDLNQQLGYPYVAQDWTQSNANFFRAIQIERTVMFIILSLIVAVAAFNIVSTLVMLVTDKQGDIAILRTLGASPGSIMMIFIITGVVIGLIGTLVGVGVGVLIAENIDVIVPWIENVAGTQFMPADVYYISEVPSRLDWGDVGLIGLMAFALSFLATLYPAWRASRVQPAQALRYE</sequence>
<evidence type="ECO:0000256" key="1">
    <source>
        <dbReference type="ARBA" id="ARBA00004651"/>
    </source>
</evidence>
<dbReference type="InterPro" id="IPR025857">
    <property type="entry name" value="MacB_PCD"/>
</dbReference>
<dbReference type="GO" id="GO:0042953">
    <property type="term" value="P:lipoprotein transport"/>
    <property type="evidence" value="ECO:0007669"/>
    <property type="project" value="InterPro"/>
</dbReference>
<dbReference type="Pfam" id="PF12704">
    <property type="entry name" value="MacB_PCD"/>
    <property type="match status" value="1"/>
</dbReference>
<dbReference type="InterPro" id="IPR051447">
    <property type="entry name" value="Lipoprotein-release_system"/>
</dbReference>
<keyword evidence="5 8" id="KW-0812">Transmembrane</keyword>
<dbReference type="GO" id="GO:0098797">
    <property type="term" value="C:plasma membrane protein complex"/>
    <property type="evidence" value="ECO:0007669"/>
    <property type="project" value="TreeGrafter"/>
</dbReference>
<evidence type="ECO:0000259" key="10">
    <source>
        <dbReference type="Pfam" id="PF12704"/>
    </source>
</evidence>
<comment type="subcellular location">
    <subcellularLocation>
        <location evidence="1">Cell membrane</location>
        <topology evidence="1">Multi-pass membrane protein</topology>
    </subcellularLocation>
</comment>
<feature type="transmembrane region" description="Helical" evidence="8">
    <location>
        <begin position="316"/>
        <end position="342"/>
    </location>
</feature>
<proteinExistence type="inferred from homology"/>
<dbReference type="InterPro" id="IPR003838">
    <property type="entry name" value="ABC3_permease_C"/>
</dbReference>
<dbReference type="PANTHER" id="PTHR30489:SF0">
    <property type="entry name" value="LIPOPROTEIN-RELEASING SYSTEM TRANSMEMBRANE PROTEIN LOLE"/>
    <property type="match status" value="1"/>
</dbReference>
<accession>A0A6I6CSZ4</accession>
<dbReference type="KEGG" id="ghl:GM160_00970"/>
<keyword evidence="6 8" id="KW-1133">Transmembrane helix</keyword>
<evidence type="ECO:0000256" key="4">
    <source>
        <dbReference type="ARBA" id="ARBA00022475"/>
    </source>
</evidence>
<dbReference type="EMBL" id="CP046415">
    <property type="protein sequence ID" value="QGT77566.1"/>
    <property type="molecule type" value="Genomic_DNA"/>
</dbReference>
<dbReference type="PANTHER" id="PTHR30489">
    <property type="entry name" value="LIPOPROTEIN-RELEASING SYSTEM TRANSMEMBRANE PROTEIN LOLE"/>
    <property type="match status" value="1"/>
</dbReference>
<protein>
    <submittedName>
        <fullName evidence="11">Lipoprotein-releasing ABC transporter permease subunit</fullName>
    </submittedName>
</protein>
<keyword evidence="4" id="KW-1003">Cell membrane</keyword>
<dbReference type="Proteomes" id="UP000427716">
    <property type="component" value="Chromosome"/>
</dbReference>
<feature type="transmembrane region" description="Helical" evidence="8">
    <location>
        <begin position="272"/>
        <end position="296"/>
    </location>
</feature>
<dbReference type="RefSeq" id="WP_156227462.1">
    <property type="nucleotide sequence ID" value="NZ_CP046415.1"/>
</dbReference>
<evidence type="ECO:0000256" key="6">
    <source>
        <dbReference type="ARBA" id="ARBA00022989"/>
    </source>
</evidence>
<comment type="similarity">
    <text evidence="2">Belongs to the ABC-4 integral membrane protein family. LolC/E subfamily.</text>
</comment>
<feature type="transmembrane region" description="Helical" evidence="8">
    <location>
        <begin position="21"/>
        <end position="48"/>
    </location>
</feature>
<reference evidence="11 12" key="1">
    <citation type="submission" date="2019-11" db="EMBL/GenBank/DDBJ databases">
        <authorList>
            <person name="Zhang J."/>
            <person name="Sun C."/>
        </authorList>
    </citation>
    <scope>NUCLEOTIDE SEQUENCE [LARGE SCALE GENOMIC DNA]</scope>
    <source>
        <strain evidence="12">sp2</strain>
    </source>
</reference>
<evidence type="ECO:0000256" key="8">
    <source>
        <dbReference type="SAM" id="Phobius"/>
    </source>
</evidence>
<evidence type="ECO:0000256" key="7">
    <source>
        <dbReference type="ARBA" id="ARBA00023136"/>
    </source>
</evidence>
<gene>
    <name evidence="11" type="ORF">GM160_00970</name>
</gene>